<keyword evidence="2" id="KW-0418">Kinase</keyword>
<gene>
    <name evidence="2" type="ORF">MtrunA17_Chr6g0477411</name>
</gene>
<reference evidence="2" key="1">
    <citation type="journal article" date="2018" name="Nat. Plants">
        <title>Whole-genome landscape of Medicago truncatula symbiotic genes.</title>
        <authorList>
            <person name="Pecrix Y."/>
            <person name="Gamas P."/>
            <person name="Carrere S."/>
        </authorList>
    </citation>
    <scope>NUCLEOTIDE SEQUENCE</scope>
    <source>
        <tissue evidence="2">Leaves</tissue>
    </source>
</reference>
<dbReference type="Proteomes" id="UP000265566">
    <property type="component" value="Chromosome 6"/>
</dbReference>
<dbReference type="GO" id="GO:0004674">
    <property type="term" value="F:protein serine/threonine kinase activity"/>
    <property type="evidence" value="ECO:0007669"/>
    <property type="project" value="UniProtKB-KW"/>
</dbReference>
<dbReference type="EMBL" id="PSQE01000006">
    <property type="protein sequence ID" value="RHN52163.1"/>
    <property type="molecule type" value="Genomic_DNA"/>
</dbReference>
<proteinExistence type="predicted"/>
<feature type="region of interest" description="Disordered" evidence="1">
    <location>
        <begin position="1"/>
        <end position="30"/>
    </location>
</feature>
<keyword evidence="2" id="KW-0808">Transferase</keyword>
<protein>
    <submittedName>
        <fullName evidence="2">Putative non-specific serine/threonine protein kinase</fullName>
        <ecNumber evidence="2">2.7.11.1</ecNumber>
    </submittedName>
</protein>
<evidence type="ECO:0000313" key="2">
    <source>
        <dbReference type="EMBL" id="RHN52163.1"/>
    </source>
</evidence>
<dbReference type="EC" id="2.7.11.1" evidence="2"/>
<name>A0A396HHV4_MEDTR</name>
<dbReference type="AlphaFoldDB" id="A0A396HHV4"/>
<comment type="caution">
    <text evidence="2">The sequence shown here is derived from an EMBL/GenBank/DDBJ whole genome shotgun (WGS) entry which is preliminary data.</text>
</comment>
<dbReference type="Gramene" id="rna36794">
    <property type="protein sequence ID" value="RHN52163.1"/>
    <property type="gene ID" value="gene36794"/>
</dbReference>
<evidence type="ECO:0000256" key="1">
    <source>
        <dbReference type="SAM" id="MobiDB-lite"/>
    </source>
</evidence>
<accession>A0A396HHV4</accession>
<organism evidence="2">
    <name type="scientific">Medicago truncatula</name>
    <name type="common">Barrel medic</name>
    <name type="synonym">Medicago tribuloides</name>
    <dbReference type="NCBI Taxonomy" id="3880"/>
    <lineage>
        <taxon>Eukaryota</taxon>
        <taxon>Viridiplantae</taxon>
        <taxon>Streptophyta</taxon>
        <taxon>Embryophyta</taxon>
        <taxon>Tracheophyta</taxon>
        <taxon>Spermatophyta</taxon>
        <taxon>Magnoliopsida</taxon>
        <taxon>eudicotyledons</taxon>
        <taxon>Gunneridae</taxon>
        <taxon>Pentapetalae</taxon>
        <taxon>rosids</taxon>
        <taxon>fabids</taxon>
        <taxon>Fabales</taxon>
        <taxon>Fabaceae</taxon>
        <taxon>Papilionoideae</taxon>
        <taxon>50 kb inversion clade</taxon>
        <taxon>NPAAA clade</taxon>
        <taxon>Hologalegina</taxon>
        <taxon>IRL clade</taxon>
        <taxon>Trifolieae</taxon>
        <taxon>Medicago</taxon>
    </lineage>
</organism>
<feature type="compositionally biased region" description="Polar residues" evidence="1">
    <location>
        <begin position="1"/>
        <end position="17"/>
    </location>
</feature>
<keyword evidence="2" id="KW-0723">Serine/threonine-protein kinase</keyword>
<sequence length="103" mass="11525">MLYQNRLKNNVTSKVQISDSDLKSSPSKSGKHNIIVEENIRIHKEAENEAWKQNVLLTKERSLCAKLSDMGISKLVLEDMSSLVHSSTGEYKSLCFSALAITD</sequence>